<reference evidence="13" key="1">
    <citation type="journal article" date="2019" name="Int. J. Syst. Evol. Microbiol.">
        <title>The Global Catalogue of Microorganisms (GCM) 10K type strain sequencing project: providing services to taxonomists for standard genome sequencing and annotation.</title>
        <authorList>
            <consortium name="The Broad Institute Genomics Platform"/>
            <consortium name="The Broad Institute Genome Sequencing Center for Infectious Disease"/>
            <person name="Wu L."/>
            <person name="Ma J."/>
        </authorList>
    </citation>
    <scope>NUCLEOTIDE SEQUENCE [LARGE SCALE GENOMIC DNA]</scope>
    <source>
        <strain evidence="13">JCM 14309</strain>
    </source>
</reference>
<dbReference type="Proteomes" id="UP001500236">
    <property type="component" value="Unassembled WGS sequence"/>
</dbReference>
<comment type="catalytic activity">
    <reaction evidence="9">
        <text>adenosine + H2O + H(+) = inosine + NH4(+)</text>
        <dbReference type="Rhea" id="RHEA:24408"/>
        <dbReference type="ChEBI" id="CHEBI:15377"/>
        <dbReference type="ChEBI" id="CHEBI:15378"/>
        <dbReference type="ChEBI" id="CHEBI:16335"/>
        <dbReference type="ChEBI" id="CHEBI:17596"/>
        <dbReference type="ChEBI" id="CHEBI:28938"/>
        <dbReference type="EC" id="3.5.4.4"/>
    </reaction>
    <physiologicalReaction direction="left-to-right" evidence="9">
        <dbReference type="Rhea" id="RHEA:24409"/>
    </physiologicalReaction>
</comment>
<dbReference type="SUPFAM" id="SSF64438">
    <property type="entry name" value="CNF1/YfiH-like putative cysteine hydrolases"/>
    <property type="match status" value="1"/>
</dbReference>
<comment type="catalytic activity">
    <reaction evidence="10">
        <text>adenosine + phosphate = alpha-D-ribose 1-phosphate + adenine</text>
        <dbReference type="Rhea" id="RHEA:27642"/>
        <dbReference type="ChEBI" id="CHEBI:16335"/>
        <dbReference type="ChEBI" id="CHEBI:16708"/>
        <dbReference type="ChEBI" id="CHEBI:43474"/>
        <dbReference type="ChEBI" id="CHEBI:57720"/>
        <dbReference type="EC" id="2.4.2.1"/>
    </reaction>
    <physiologicalReaction direction="left-to-right" evidence="10">
        <dbReference type="Rhea" id="RHEA:27643"/>
    </physiologicalReaction>
</comment>
<keyword evidence="6" id="KW-0378">Hydrolase</keyword>
<comment type="catalytic activity">
    <reaction evidence="1">
        <text>inosine + phosphate = alpha-D-ribose 1-phosphate + hypoxanthine</text>
        <dbReference type="Rhea" id="RHEA:27646"/>
        <dbReference type="ChEBI" id="CHEBI:17368"/>
        <dbReference type="ChEBI" id="CHEBI:17596"/>
        <dbReference type="ChEBI" id="CHEBI:43474"/>
        <dbReference type="ChEBI" id="CHEBI:57720"/>
        <dbReference type="EC" id="2.4.2.1"/>
    </reaction>
    <physiologicalReaction direction="left-to-right" evidence="1">
        <dbReference type="Rhea" id="RHEA:27647"/>
    </physiologicalReaction>
</comment>
<evidence type="ECO:0000256" key="3">
    <source>
        <dbReference type="ARBA" id="ARBA00007353"/>
    </source>
</evidence>
<comment type="caution">
    <text evidence="12">The sequence shown here is derived from an EMBL/GenBank/DDBJ whole genome shotgun (WGS) entry which is preliminary data.</text>
</comment>
<comment type="function">
    <text evidence="2">Purine nucleoside enzyme that catalyzes the phosphorolysis of adenosine and inosine nucleosides, yielding D-ribose 1-phosphate and the respective free bases, adenine and hypoxanthine. Also catalyzes the phosphorolysis of S-methyl-5'-thioadenosine into adenine and S-methyl-5-thio-alpha-D-ribose 1-phosphate. Also has adenosine deaminase activity.</text>
</comment>
<evidence type="ECO:0000256" key="11">
    <source>
        <dbReference type="ARBA" id="ARBA00049893"/>
    </source>
</evidence>
<dbReference type="InterPro" id="IPR003730">
    <property type="entry name" value="Cu_polyphenol_OxRdtase"/>
</dbReference>
<dbReference type="InterPro" id="IPR038371">
    <property type="entry name" value="Cu_polyphenol_OxRdtase_sf"/>
</dbReference>
<evidence type="ECO:0000256" key="6">
    <source>
        <dbReference type="ARBA" id="ARBA00022801"/>
    </source>
</evidence>
<dbReference type="InterPro" id="IPR011324">
    <property type="entry name" value="Cytotoxic_necrot_fac-like_cat"/>
</dbReference>
<evidence type="ECO:0000256" key="4">
    <source>
        <dbReference type="ARBA" id="ARBA00022679"/>
    </source>
</evidence>
<evidence type="ECO:0000256" key="7">
    <source>
        <dbReference type="ARBA" id="ARBA00022833"/>
    </source>
</evidence>
<dbReference type="PANTHER" id="PTHR30616">
    <property type="entry name" value="UNCHARACTERIZED PROTEIN YFIH"/>
    <property type="match status" value="1"/>
</dbReference>
<keyword evidence="7" id="KW-0862">Zinc</keyword>
<dbReference type="PANTHER" id="PTHR30616:SF2">
    <property type="entry name" value="PURINE NUCLEOSIDE PHOSPHORYLASE LACC1"/>
    <property type="match status" value="1"/>
</dbReference>
<comment type="similarity">
    <text evidence="3">Belongs to the purine nucleoside phosphorylase YfiH/LACC1 family.</text>
</comment>
<dbReference type="Gene3D" id="3.60.140.10">
    <property type="entry name" value="CNF1/YfiH-like putative cysteine hydrolases"/>
    <property type="match status" value="1"/>
</dbReference>
<evidence type="ECO:0000256" key="10">
    <source>
        <dbReference type="ARBA" id="ARBA00048968"/>
    </source>
</evidence>
<gene>
    <name evidence="12" type="primary">pgeF</name>
    <name evidence="12" type="ORF">GCM10010529_02260</name>
</gene>
<keyword evidence="5" id="KW-0479">Metal-binding</keyword>
<evidence type="ECO:0000256" key="9">
    <source>
        <dbReference type="ARBA" id="ARBA00047989"/>
    </source>
</evidence>
<evidence type="ECO:0000256" key="5">
    <source>
        <dbReference type="ARBA" id="ARBA00022723"/>
    </source>
</evidence>
<organism evidence="12 13">
    <name type="scientific">Nesterenkonia aethiopica</name>
    <dbReference type="NCBI Taxonomy" id="269144"/>
    <lineage>
        <taxon>Bacteria</taxon>
        <taxon>Bacillati</taxon>
        <taxon>Actinomycetota</taxon>
        <taxon>Actinomycetes</taxon>
        <taxon>Micrococcales</taxon>
        <taxon>Micrococcaceae</taxon>
        <taxon>Nesterenkonia</taxon>
    </lineage>
</organism>
<evidence type="ECO:0000256" key="1">
    <source>
        <dbReference type="ARBA" id="ARBA00000553"/>
    </source>
</evidence>
<dbReference type="Pfam" id="PF02578">
    <property type="entry name" value="Cu-oxidase_4"/>
    <property type="match status" value="1"/>
</dbReference>
<name>A0ABP6LSA0_9MICC</name>
<keyword evidence="8" id="KW-0186">Copper</keyword>
<comment type="catalytic activity">
    <reaction evidence="11">
        <text>S-methyl-5'-thioadenosine + phosphate = 5-(methylsulfanyl)-alpha-D-ribose 1-phosphate + adenine</text>
        <dbReference type="Rhea" id="RHEA:11852"/>
        <dbReference type="ChEBI" id="CHEBI:16708"/>
        <dbReference type="ChEBI" id="CHEBI:17509"/>
        <dbReference type="ChEBI" id="CHEBI:43474"/>
        <dbReference type="ChEBI" id="CHEBI:58533"/>
        <dbReference type="EC" id="2.4.2.28"/>
    </reaction>
    <physiologicalReaction direction="left-to-right" evidence="11">
        <dbReference type="Rhea" id="RHEA:11853"/>
    </physiologicalReaction>
</comment>
<evidence type="ECO:0000256" key="2">
    <source>
        <dbReference type="ARBA" id="ARBA00003215"/>
    </source>
</evidence>
<proteinExistence type="inferred from homology"/>
<evidence type="ECO:0000313" key="12">
    <source>
        <dbReference type="EMBL" id="GAA3051700.1"/>
    </source>
</evidence>
<accession>A0ABP6LSA0</accession>
<keyword evidence="4" id="KW-0808">Transferase</keyword>
<protein>
    <submittedName>
        <fullName evidence="12">Peptidoglycan editing factor PgeF</fullName>
    </submittedName>
</protein>
<keyword evidence="13" id="KW-1185">Reference proteome</keyword>
<dbReference type="EMBL" id="BAAAVT010000001">
    <property type="protein sequence ID" value="GAA3051700.1"/>
    <property type="molecule type" value="Genomic_DNA"/>
</dbReference>
<sequence>MTEAGGVDSLYWWHDTAAGGDVHVAFTSVRAGNLARHVGDEDVEQIEVRRRALQQRMGVEPGTLRFLDQVHSATVLDAAAHPASPGAAPTGDAWFSRAGAEPLAIMVADCLPVLMVGRTASGGTSRAPGGEALVTAAAHAGRAGLLDGVLENTVAALHEYGAERIQAWIGPGACGSCYEVPAAMRDELAVRRPAIASETTWGTPALDLRSEAEEVLRGRGVEVRQLAGCTIEDDTLFSHRRAPGEGRFAGLVWRAR</sequence>
<evidence type="ECO:0000313" key="13">
    <source>
        <dbReference type="Proteomes" id="UP001500236"/>
    </source>
</evidence>
<dbReference type="CDD" id="cd16833">
    <property type="entry name" value="YfiH"/>
    <property type="match status" value="1"/>
</dbReference>
<evidence type="ECO:0000256" key="8">
    <source>
        <dbReference type="ARBA" id="ARBA00023008"/>
    </source>
</evidence>